<evidence type="ECO:0008006" key="4">
    <source>
        <dbReference type="Google" id="ProtNLM"/>
    </source>
</evidence>
<dbReference type="InterPro" id="IPR003795">
    <property type="entry name" value="DUF192"/>
</dbReference>
<dbReference type="Proteomes" id="UP000245133">
    <property type="component" value="Unassembled WGS sequence"/>
</dbReference>
<organism evidence="2 3">
    <name type="scientific">Leptospira ryugenii</name>
    <dbReference type="NCBI Taxonomy" id="1917863"/>
    <lineage>
        <taxon>Bacteria</taxon>
        <taxon>Pseudomonadati</taxon>
        <taxon>Spirochaetota</taxon>
        <taxon>Spirochaetia</taxon>
        <taxon>Leptospirales</taxon>
        <taxon>Leptospiraceae</taxon>
        <taxon>Leptospira</taxon>
    </lineage>
</organism>
<dbReference type="Gene3D" id="2.60.120.1140">
    <property type="entry name" value="Protein of unknown function DUF192"/>
    <property type="match status" value="1"/>
</dbReference>
<evidence type="ECO:0000313" key="2">
    <source>
        <dbReference type="EMBL" id="GBF50528.1"/>
    </source>
</evidence>
<dbReference type="EMBL" id="BFBB01000005">
    <property type="protein sequence ID" value="GBF50528.1"/>
    <property type="molecule type" value="Genomic_DNA"/>
</dbReference>
<comment type="caution">
    <text evidence="2">The sequence shown here is derived from an EMBL/GenBank/DDBJ whole genome shotgun (WGS) entry which is preliminary data.</text>
</comment>
<keyword evidence="1" id="KW-0732">Signal</keyword>
<evidence type="ECO:0000313" key="3">
    <source>
        <dbReference type="Proteomes" id="UP000245133"/>
    </source>
</evidence>
<keyword evidence="3" id="KW-1185">Reference proteome</keyword>
<proteinExistence type="predicted"/>
<feature type="signal peptide" evidence="1">
    <location>
        <begin position="1"/>
        <end position="20"/>
    </location>
</feature>
<protein>
    <recommendedName>
        <fullName evidence="4">Lipoprotein</fullName>
    </recommendedName>
</protein>
<dbReference type="PANTHER" id="PTHR37953">
    <property type="entry name" value="UPF0127 PROTEIN MJ1496"/>
    <property type="match status" value="1"/>
</dbReference>
<feature type="chain" id="PRO_5015144322" description="Lipoprotein" evidence="1">
    <location>
        <begin position="21"/>
        <end position="152"/>
    </location>
</feature>
<dbReference type="PANTHER" id="PTHR37953:SF1">
    <property type="entry name" value="UPF0127 PROTEIN MJ1496"/>
    <property type="match status" value="1"/>
</dbReference>
<dbReference type="RefSeq" id="WP_108976449.1">
    <property type="nucleotide sequence ID" value="NZ_BFBB01000005.1"/>
</dbReference>
<dbReference type="OrthoDB" id="5526466at2"/>
<evidence type="ECO:0000256" key="1">
    <source>
        <dbReference type="SAM" id="SignalP"/>
    </source>
</evidence>
<gene>
    <name evidence="2" type="ORF">LPTSP4_20540</name>
</gene>
<dbReference type="Pfam" id="PF02643">
    <property type="entry name" value="DUF192"/>
    <property type="match status" value="1"/>
</dbReference>
<dbReference type="AlphaFoldDB" id="A0A2P2E0W6"/>
<sequence length="152" mass="17235">MLTKSIIVVISLFLSLNCQATESYPIETEFVFGSIADKAIKLEIANNPSTRALGLMNRKELGQDQGMLFVFPKKEYLSFWMKNTLLPLSLGYFDANLSLLETHDMKPNQTEELYNSLQPAKYALEVNLGWFEKNKIPIGATLILERKVSARD</sequence>
<name>A0A2P2E0W6_9LEPT</name>
<dbReference type="InterPro" id="IPR038695">
    <property type="entry name" value="Saro_0823-like_sf"/>
</dbReference>
<reference evidence="2 3" key="1">
    <citation type="submission" date="2018-02" db="EMBL/GenBank/DDBJ databases">
        <title>Novel Leptospira species isolated from soil and water in Japan.</title>
        <authorList>
            <person name="Nakao R."/>
            <person name="Masuzawa T."/>
        </authorList>
    </citation>
    <scope>NUCLEOTIDE SEQUENCE [LARGE SCALE GENOMIC DNA]</scope>
    <source>
        <strain evidence="2 3">YH101</strain>
    </source>
</reference>
<accession>A0A2P2E0W6</accession>